<proteinExistence type="predicted"/>
<organism evidence="1 2">
    <name type="scientific">Sphingomonas citri</name>
    <dbReference type="NCBI Taxonomy" id="2862499"/>
    <lineage>
        <taxon>Bacteria</taxon>
        <taxon>Pseudomonadati</taxon>
        <taxon>Pseudomonadota</taxon>
        <taxon>Alphaproteobacteria</taxon>
        <taxon>Sphingomonadales</taxon>
        <taxon>Sphingomonadaceae</taxon>
        <taxon>Sphingomonas</taxon>
    </lineage>
</organism>
<dbReference type="EMBL" id="JAHXZN010000001">
    <property type="protein sequence ID" value="MBW6529867.1"/>
    <property type="molecule type" value="Genomic_DNA"/>
</dbReference>
<accession>A0ABS7BJS6</accession>
<keyword evidence="2" id="KW-1185">Reference proteome</keyword>
<protein>
    <submittedName>
        <fullName evidence="1">SapC family protein</fullName>
    </submittedName>
</protein>
<evidence type="ECO:0000313" key="1">
    <source>
        <dbReference type="EMBL" id="MBW6529867.1"/>
    </source>
</evidence>
<dbReference type="InterPro" id="IPR010836">
    <property type="entry name" value="SapC"/>
</dbReference>
<dbReference type="Proteomes" id="UP000759103">
    <property type="component" value="Unassembled WGS sequence"/>
</dbReference>
<comment type="caution">
    <text evidence="1">The sequence shown here is derived from an EMBL/GenBank/DDBJ whole genome shotgun (WGS) entry which is preliminary data.</text>
</comment>
<reference evidence="1 2" key="1">
    <citation type="submission" date="2021-07" db="EMBL/GenBank/DDBJ databases">
        <title>Sphingomonas sp.</title>
        <authorList>
            <person name="Feng G."/>
            <person name="Li J."/>
            <person name="Pan M."/>
        </authorList>
    </citation>
    <scope>NUCLEOTIDE SEQUENCE [LARGE SCALE GENOMIC DNA]</scope>
    <source>
        <strain evidence="1 2">RRHST34</strain>
    </source>
</reference>
<gene>
    <name evidence="1" type="ORF">KZ820_03895</name>
</gene>
<name>A0ABS7BJS6_9SPHN</name>
<sequence>MAVWQLLASERHAALAMRRASAAGRHFVQVVPSEFAKIATRCPIVLTKHPETGRFYAGALLGLVPGETLVADADGAIDGLMPLDLEREGFFVVEQDIAIDLDHARFAAEEGELALFDAEQKPSAHLRRVQRALGLLHAGLAESEALLAALLGARLIEPIDVSLSFDDGERLRLDGLYTVSRDALAELDDATALSLFRAGHLHHVYTLVNSLAQIALLAHRRNERLAGA</sequence>
<evidence type="ECO:0000313" key="2">
    <source>
        <dbReference type="Proteomes" id="UP000759103"/>
    </source>
</evidence>
<dbReference type="RefSeq" id="WP_219747333.1">
    <property type="nucleotide sequence ID" value="NZ_JAHXZN010000001.1"/>
</dbReference>
<dbReference type="Pfam" id="PF07277">
    <property type="entry name" value="SapC"/>
    <property type="match status" value="1"/>
</dbReference>